<dbReference type="PANTHER" id="PTHR35586:SF1">
    <property type="entry name" value="SLL1691 PROTEIN"/>
    <property type="match status" value="1"/>
</dbReference>
<proteinExistence type="predicted"/>
<dbReference type="PANTHER" id="PTHR35586">
    <property type="entry name" value="SLL1691 PROTEIN"/>
    <property type="match status" value="1"/>
</dbReference>
<gene>
    <name evidence="1" type="ORF">ENR15_06410</name>
</gene>
<sequence>MSEVQADYDSPWKEALSLYFEQFLAFFFPGLHATIDWNQPYLSLDNELSELVRESDIGTQFPDKLFEVQLITGKPVRIMIHVEVQSQYDADFSERIYRYNYRAFDKYDKPVVSVAILGDDRPSWRPSVYEYTLDEYRLKLEFPTAKLLDYENQWQVLEADDNPFALMVMAHLRTQATTSNMENRKQWKWTLVRFLLSRGYTREQVVNLFRFVDRMMTLPQELEQQFKAEVIRDREAKQMRFMSQIEEMAMEEGIARGTQQTAREGVLEILQVRFGDIPPEVVIAINGVNEVATLKQLHRQAIGVGSVAEFQQLLAAAQAN</sequence>
<accession>A0A7C3VG87</accession>
<organism evidence="1">
    <name type="scientific">Planktothricoides sp. SpSt-374</name>
    <dbReference type="NCBI Taxonomy" id="2282167"/>
    <lineage>
        <taxon>Bacteria</taxon>
        <taxon>Bacillati</taxon>
        <taxon>Cyanobacteriota</taxon>
        <taxon>Cyanophyceae</taxon>
        <taxon>Oscillatoriophycideae</taxon>
        <taxon>Oscillatoriales</taxon>
        <taxon>Oscillatoriaceae</taxon>
        <taxon>Planktothricoides</taxon>
    </lineage>
</organism>
<protein>
    <submittedName>
        <fullName evidence="1">Transposase</fullName>
    </submittedName>
</protein>
<evidence type="ECO:0000313" key="1">
    <source>
        <dbReference type="EMBL" id="HGG00279.1"/>
    </source>
</evidence>
<dbReference type="EMBL" id="DSPX01000060">
    <property type="protein sequence ID" value="HGG00279.1"/>
    <property type="molecule type" value="Genomic_DNA"/>
</dbReference>
<reference evidence="1" key="1">
    <citation type="journal article" date="2020" name="mSystems">
        <title>Genome- and Community-Level Interaction Insights into Carbon Utilization and Element Cycling Functions of Hydrothermarchaeota in Hydrothermal Sediment.</title>
        <authorList>
            <person name="Zhou Z."/>
            <person name="Liu Y."/>
            <person name="Xu W."/>
            <person name="Pan J."/>
            <person name="Luo Z.H."/>
            <person name="Li M."/>
        </authorList>
    </citation>
    <scope>NUCLEOTIDE SEQUENCE [LARGE SCALE GENOMIC DNA]</scope>
    <source>
        <strain evidence="1">SpSt-374</strain>
    </source>
</reference>
<dbReference type="AlphaFoldDB" id="A0A7C3VG87"/>
<comment type="caution">
    <text evidence="1">The sequence shown here is derived from an EMBL/GenBank/DDBJ whole genome shotgun (WGS) entry which is preliminary data.</text>
</comment>
<name>A0A7C3VG87_9CYAN</name>